<protein>
    <submittedName>
        <fullName evidence="1">Uncharacterized protein</fullName>
    </submittedName>
</protein>
<sequence>MGGSRSKPPRAKSFGLEIIAGASLFAILSNVQDGLSKPDFAEVVGSPTMHHNVLYDAHTTLGIAIEETTFNGSHAAIYRRQLLPMGCLPVKRIRN</sequence>
<dbReference type="KEGG" id="lpav:PLANPX_3782"/>
<proteinExistence type="predicted"/>
<gene>
    <name evidence="1" type="ORF">PLANPX_3782</name>
</gene>
<evidence type="ECO:0000313" key="1">
    <source>
        <dbReference type="EMBL" id="BBO34170.1"/>
    </source>
</evidence>
<dbReference type="EMBL" id="AP021861">
    <property type="protein sequence ID" value="BBO34170.1"/>
    <property type="molecule type" value="Genomic_DNA"/>
</dbReference>
<organism evidence="1 2">
    <name type="scientific">Lacipirellula parvula</name>
    <dbReference type="NCBI Taxonomy" id="2650471"/>
    <lineage>
        <taxon>Bacteria</taxon>
        <taxon>Pseudomonadati</taxon>
        <taxon>Planctomycetota</taxon>
        <taxon>Planctomycetia</taxon>
        <taxon>Pirellulales</taxon>
        <taxon>Lacipirellulaceae</taxon>
        <taxon>Lacipirellula</taxon>
    </lineage>
</organism>
<reference evidence="2" key="1">
    <citation type="submission" date="2019-10" db="EMBL/GenBank/DDBJ databases">
        <title>Lacipirellula parvula gen. nov., sp. nov., representing a lineage of planctomycetes widespread in freshwater anoxic habitats, and description of the family Lacipirellulaceae.</title>
        <authorList>
            <person name="Dedysh S.N."/>
            <person name="Kulichevskaya I.S."/>
            <person name="Beletsky A.V."/>
            <person name="Rakitin A.L."/>
            <person name="Mardanov A.V."/>
            <person name="Ivanova A.A."/>
            <person name="Saltykova V.X."/>
            <person name="Rijpstra W.I.C."/>
            <person name="Sinninghe Damste J.S."/>
            <person name="Ravin N.V."/>
        </authorList>
    </citation>
    <scope>NUCLEOTIDE SEQUENCE [LARGE SCALE GENOMIC DNA]</scope>
    <source>
        <strain evidence="2">PX69</strain>
    </source>
</reference>
<name>A0A5K7XBJ7_9BACT</name>
<dbReference type="AlphaFoldDB" id="A0A5K7XBJ7"/>
<dbReference type="Proteomes" id="UP000326837">
    <property type="component" value="Chromosome"/>
</dbReference>
<accession>A0A5K7XBJ7</accession>
<evidence type="ECO:0000313" key="2">
    <source>
        <dbReference type="Proteomes" id="UP000326837"/>
    </source>
</evidence>
<keyword evidence="2" id="KW-1185">Reference proteome</keyword>